<evidence type="ECO:0000256" key="5">
    <source>
        <dbReference type="ARBA" id="ARBA00022989"/>
    </source>
</evidence>
<reference evidence="8" key="2">
    <citation type="submission" date="2021-04" db="EMBL/GenBank/DDBJ databases">
        <authorList>
            <person name="Gilroy R."/>
        </authorList>
    </citation>
    <scope>NUCLEOTIDE SEQUENCE</scope>
    <source>
        <strain evidence="8">USAMLcec2-132</strain>
    </source>
</reference>
<evidence type="ECO:0000256" key="1">
    <source>
        <dbReference type="ARBA" id="ARBA00007150"/>
    </source>
</evidence>
<keyword evidence="3 7" id="KW-0808">Transferase</keyword>
<dbReference type="InterPro" id="IPR001640">
    <property type="entry name" value="Lgt"/>
</dbReference>
<evidence type="ECO:0000313" key="9">
    <source>
        <dbReference type="Proteomes" id="UP000823891"/>
    </source>
</evidence>
<comment type="function">
    <text evidence="7">Catalyzes the transfer of the diacylglyceryl group from phosphatidylglycerol to the sulfhydryl group of the N-terminal cysteine of a prolipoprotein, the first step in the formation of mature lipoproteins.</text>
</comment>
<dbReference type="PANTHER" id="PTHR30589:SF0">
    <property type="entry name" value="PHOSPHATIDYLGLYCEROL--PROLIPOPROTEIN DIACYLGLYCERYL TRANSFERASE"/>
    <property type="match status" value="1"/>
</dbReference>
<comment type="catalytic activity">
    <reaction evidence="7">
        <text>L-cysteinyl-[prolipoprotein] + a 1,2-diacyl-sn-glycero-3-phospho-(1'-sn-glycerol) = an S-1,2-diacyl-sn-glyceryl-L-cysteinyl-[prolipoprotein] + sn-glycerol 1-phosphate + H(+)</text>
        <dbReference type="Rhea" id="RHEA:56712"/>
        <dbReference type="Rhea" id="RHEA-COMP:14679"/>
        <dbReference type="Rhea" id="RHEA-COMP:14680"/>
        <dbReference type="ChEBI" id="CHEBI:15378"/>
        <dbReference type="ChEBI" id="CHEBI:29950"/>
        <dbReference type="ChEBI" id="CHEBI:57685"/>
        <dbReference type="ChEBI" id="CHEBI:64716"/>
        <dbReference type="ChEBI" id="CHEBI:140658"/>
        <dbReference type="EC" id="2.5.1.145"/>
    </reaction>
</comment>
<comment type="similarity">
    <text evidence="1 7">Belongs to the Lgt family.</text>
</comment>
<evidence type="ECO:0000256" key="7">
    <source>
        <dbReference type="HAMAP-Rule" id="MF_01147"/>
    </source>
</evidence>
<feature type="transmembrane region" description="Helical" evidence="7">
    <location>
        <begin position="193"/>
        <end position="210"/>
    </location>
</feature>
<comment type="caution">
    <text evidence="8">The sequence shown here is derived from an EMBL/GenBank/DDBJ whole genome shotgun (WGS) entry which is preliminary data.</text>
</comment>
<dbReference type="EMBL" id="DWWS01000066">
    <property type="protein sequence ID" value="HJC25488.1"/>
    <property type="molecule type" value="Genomic_DNA"/>
</dbReference>
<dbReference type="GO" id="GO:0005886">
    <property type="term" value="C:plasma membrane"/>
    <property type="evidence" value="ECO:0007669"/>
    <property type="project" value="UniProtKB-SubCell"/>
</dbReference>
<dbReference type="EC" id="2.5.1.145" evidence="7"/>
<keyword evidence="5 7" id="KW-1133">Transmembrane helix</keyword>
<reference evidence="8" key="1">
    <citation type="journal article" date="2021" name="PeerJ">
        <title>Extensive microbial diversity within the chicken gut microbiome revealed by metagenomics and culture.</title>
        <authorList>
            <person name="Gilroy R."/>
            <person name="Ravi A."/>
            <person name="Getino M."/>
            <person name="Pursley I."/>
            <person name="Horton D.L."/>
            <person name="Alikhan N.F."/>
            <person name="Baker D."/>
            <person name="Gharbi K."/>
            <person name="Hall N."/>
            <person name="Watson M."/>
            <person name="Adriaenssens E.M."/>
            <person name="Foster-Nyarko E."/>
            <person name="Jarju S."/>
            <person name="Secka A."/>
            <person name="Antonio M."/>
            <person name="Oren A."/>
            <person name="Chaudhuri R.R."/>
            <person name="La Ragione R."/>
            <person name="Hildebrand F."/>
            <person name="Pallen M.J."/>
        </authorList>
    </citation>
    <scope>NUCLEOTIDE SEQUENCE</scope>
    <source>
        <strain evidence="8">USAMLcec2-132</strain>
    </source>
</reference>
<dbReference type="AlphaFoldDB" id="A0A9D2NHV7"/>
<dbReference type="Pfam" id="PF01790">
    <property type="entry name" value="LGT"/>
    <property type="match status" value="1"/>
</dbReference>
<evidence type="ECO:0000256" key="6">
    <source>
        <dbReference type="ARBA" id="ARBA00023136"/>
    </source>
</evidence>
<dbReference type="PANTHER" id="PTHR30589">
    <property type="entry name" value="PROLIPOPROTEIN DIACYLGLYCERYL TRANSFERASE"/>
    <property type="match status" value="1"/>
</dbReference>
<proteinExistence type="inferred from homology"/>
<keyword evidence="8" id="KW-0328">Glycosyltransferase</keyword>
<feature type="binding site" evidence="7">
    <location>
        <position position="130"/>
    </location>
    <ligand>
        <name>a 1,2-diacyl-sn-glycero-3-phospho-(1'-sn-glycerol)</name>
        <dbReference type="ChEBI" id="CHEBI:64716"/>
    </ligand>
</feature>
<feature type="transmembrane region" description="Helical" evidence="7">
    <location>
        <begin position="230"/>
        <end position="250"/>
    </location>
</feature>
<dbReference type="NCBIfam" id="NF000778">
    <property type="entry name" value="PRK00052.3-4"/>
    <property type="match status" value="1"/>
</dbReference>
<protein>
    <recommendedName>
        <fullName evidence="7">Phosphatidylglycerol--prolipoprotein diacylglyceryl transferase</fullName>
        <ecNumber evidence="7">2.5.1.145</ecNumber>
    </recommendedName>
</protein>
<dbReference type="NCBIfam" id="TIGR00544">
    <property type="entry name" value="lgt"/>
    <property type="match status" value="1"/>
</dbReference>
<dbReference type="GO" id="GO:0042158">
    <property type="term" value="P:lipoprotein biosynthetic process"/>
    <property type="evidence" value="ECO:0007669"/>
    <property type="project" value="UniProtKB-UniRule"/>
</dbReference>
<accession>A0A9D2NHV7</accession>
<feature type="transmembrane region" description="Helical" evidence="7">
    <location>
        <begin position="163"/>
        <end position="186"/>
    </location>
</feature>
<keyword evidence="6 7" id="KW-0472">Membrane</keyword>
<dbReference type="HAMAP" id="MF_01147">
    <property type="entry name" value="Lgt"/>
    <property type="match status" value="1"/>
</dbReference>
<organism evidence="8 9">
    <name type="scientific">Candidatus Eisenbergiella merdavium</name>
    <dbReference type="NCBI Taxonomy" id="2838551"/>
    <lineage>
        <taxon>Bacteria</taxon>
        <taxon>Bacillati</taxon>
        <taxon>Bacillota</taxon>
        <taxon>Clostridia</taxon>
        <taxon>Lachnospirales</taxon>
        <taxon>Lachnospiraceae</taxon>
        <taxon>Eisenbergiella</taxon>
    </lineage>
</organism>
<sequence length="277" mass="30167">MKNELLTIGPFTIHGYGLMIGIGVIAAYMTAEYRARKLKLDAEQIFSLVIWCLIFGGLGSKLLFSLTVLDRILADPSYLLRSFANGWVVYGGLIGGVLGGFLFCRYKKINFLSYFDLALPSVALAQGFGRIGCFLAGCCYGRPTDSPIGITFTSSAYAPNGISLIPTQLISSGLDFLHFFVLLCIARHKKAEGQVGGFYLIFYSIGRFILEYFRGDMERGSVGELSTSQFIAIFTLLAGIVIVVGSQIMASRNVRAFLVGPNGTALVPEENKEEEAL</sequence>
<feature type="transmembrane region" description="Helical" evidence="7">
    <location>
        <begin position="13"/>
        <end position="33"/>
    </location>
</feature>
<feature type="transmembrane region" description="Helical" evidence="7">
    <location>
        <begin position="45"/>
        <end position="67"/>
    </location>
</feature>
<evidence type="ECO:0000256" key="3">
    <source>
        <dbReference type="ARBA" id="ARBA00022679"/>
    </source>
</evidence>
<feature type="transmembrane region" description="Helical" evidence="7">
    <location>
        <begin position="118"/>
        <end position="143"/>
    </location>
</feature>
<evidence type="ECO:0000256" key="4">
    <source>
        <dbReference type="ARBA" id="ARBA00022692"/>
    </source>
</evidence>
<evidence type="ECO:0000256" key="2">
    <source>
        <dbReference type="ARBA" id="ARBA00022475"/>
    </source>
</evidence>
<gene>
    <name evidence="7" type="primary">lgt</name>
    <name evidence="8" type="ORF">H9761_17630</name>
</gene>
<keyword evidence="4 7" id="KW-0812">Transmembrane</keyword>
<dbReference type="Proteomes" id="UP000823891">
    <property type="component" value="Unassembled WGS sequence"/>
</dbReference>
<feature type="transmembrane region" description="Helical" evidence="7">
    <location>
        <begin position="87"/>
        <end position="106"/>
    </location>
</feature>
<comment type="pathway">
    <text evidence="7">Protein modification; lipoprotein biosynthesis (diacylglyceryl transfer).</text>
</comment>
<name>A0A9D2NHV7_9FIRM</name>
<comment type="subcellular location">
    <subcellularLocation>
        <location evidence="7">Cell membrane</location>
        <topology evidence="7">Multi-pass membrane protein</topology>
    </subcellularLocation>
</comment>
<evidence type="ECO:0000313" key="8">
    <source>
        <dbReference type="EMBL" id="HJC25488.1"/>
    </source>
</evidence>
<keyword evidence="2 7" id="KW-1003">Cell membrane</keyword>
<dbReference type="GO" id="GO:0008961">
    <property type="term" value="F:phosphatidylglycerol-prolipoprotein diacylglyceryl transferase activity"/>
    <property type="evidence" value="ECO:0007669"/>
    <property type="project" value="UniProtKB-UniRule"/>
</dbReference>